<dbReference type="RefSeq" id="WP_218600814.1">
    <property type="nucleotide sequence ID" value="NZ_JADQDJ010000003.1"/>
</dbReference>
<dbReference type="PROSITE" id="PS51819">
    <property type="entry name" value="VOC"/>
    <property type="match status" value="2"/>
</dbReference>
<feature type="domain" description="VOC" evidence="1">
    <location>
        <begin position="53"/>
        <end position="178"/>
    </location>
</feature>
<feature type="domain" description="VOC" evidence="1">
    <location>
        <begin position="281"/>
        <end position="391"/>
    </location>
</feature>
<proteinExistence type="predicted"/>
<keyword evidence="3" id="KW-1185">Reference proteome</keyword>
<evidence type="ECO:0000313" key="2">
    <source>
        <dbReference type="EMBL" id="MBW0136249.1"/>
    </source>
</evidence>
<comment type="caution">
    <text evidence="2">The sequence shown here is derived from an EMBL/GenBank/DDBJ whole genome shotgun (WGS) entry which is preliminary data.</text>
</comment>
<protein>
    <submittedName>
        <fullName evidence="2">Glyoxalase</fullName>
    </submittedName>
</protein>
<dbReference type="PANTHER" id="PTHR33993">
    <property type="entry name" value="GLYOXALASE-RELATED"/>
    <property type="match status" value="1"/>
</dbReference>
<evidence type="ECO:0000259" key="1">
    <source>
        <dbReference type="PROSITE" id="PS51819"/>
    </source>
</evidence>
<dbReference type="InterPro" id="IPR004360">
    <property type="entry name" value="Glyas_Fos-R_dOase_dom"/>
</dbReference>
<dbReference type="InterPro" id="IPR052164">
    <property type="entry name" value="Anthracycline_SecMetBiosynth"/>
</dbReference>
<accession>A0ABS6UVE5</accession>
<evidence type="ECO:0000313" key="3">
    <source>
        <dbReference type="Proteomes" id="UP000694287"/>
    </source>
</evidence>
<dbReference type="Proteomes" id="UP000694287">
    <property type="component" value="Unassembled WGS sequence"/>
</dbReference>
<dbReference type="InterPro" id="IPR037523">
    <property type="entry name" value="VOC_core"/>
</dbReference>
<reference evidence="2 3" key="1">
    <citation type="submission" date="2020-11" db="EMBL/GenBank/DDBJ databases">
        <title>Pseudonocardia abyssalis sp. nov. and Pseudonocardia oceani sp. nov., description and phylogenomic analysis of two novel actinomycetes isolated from the deep Southern Ocean.</title>
        <authorList>
            <person name="Parra J."/>
        </authorList>
    </citation>
    <scope>NUCLEOTIDE SEQUENCE [LARGE SCALE GENOMIC DNA]</scope>
    <source>
        <strain evidence="2 3">KRD-168</strain>
    </source>
</reference>
<organism evidence="2 3">
    <name type="scientific">Pseudonocardia abyssalis</name>
    <dbReference type="NCBI Taxonomy" id="2792008"/>
    <lineage>
        <taxon>Bacteria</taxon>
        <taxon>Bacillati</taxon>
        <taxon>Actinomycetota</taxon>
        <taxon>Actinomycetes</taxon>
        <taxon>Pseudonocardiales</taxon>
        <taxon>Pseudonocardiaceae</taxon>
        <taxon>Pseudonocardia</taxon>
    </lineage>
</organism>
<dbReference type="Pfam" id="PF00903">
    <property type="entry name" value="Glyoxalase"/>
    <property type="match status" value="1"/>
</dbReference>
<dbReference type="PANTHER" id="PTHR33993:SF14">
    <property type="entry name" value="GB|AAF24581.1"/>
    <property type="match status" value="1"/>
</dbReference>
<name>A0ABS6UVE5_9PSEU</name>
<sequence length="391" mass="40884">MTDPLDALRIPVEAVDPDPAFARALRARLERALLDPREDPMTTTLEAPRTTARMHALTPYLAVTDAVAAVDFYVTVFGAVRRGDPIVMPDGRTGHVEVALGDSVLMLADEFPEMGLVAPATRGGVSQSLRLEVADPDAVVARAVAAGGTLERAVTESPYGRGGTVLDPSGHRWMVSRDVPAARHGDVVYASLWSPDADRARAFYGAVLGDLGRLGISSGSTAGLFCGYAVDDLDAAVAVVRAAGGTATEPVEDHGGRVADCVDDQGLAFALFEGPGAPVTVPEYAELRLPDATRARAFYGTVLGWGFSPGRGRPGYWNGTVDGERTRPRTGLDGGHEVPSVVPTFTVPDLAAATAAARAAGGTAEEPTTARFGPVAPCVDDQGTRFLLLQR</sequence>
<dbReference type="EMBL" id="JADQDK010000001">
    <property type="protein sequence ID" value="MBW0136249.1"/>
    <property type="molecule type" value="Genomic_DNA"/>
</dbReference>
<gene>
    <name evidence="2" type="ORF">I4I81_18530</name>
</gene>